<name>A0A0D6PGM1_9PROT</name>
<comment type="caution">
    <text evidence="2">The sequence shown here is derived from an EMBL/GenBank/DDBJ whole genome shotgun (WGS) entry which is preliminary data.</text>
</comment>
<dbReference type="EMBL" id="BANC01000044">
    <property type="protein sequence ID" value="GAN80348.1"/>
    <property type="molecule type" value="Genomic_DNA"/>
</dbReference>
<protein>
    <submittedName>
        <fullName evidence="2">Uncharacterized protein</fullName>
    </submittedName>
</protein>
<dbReference type="AlphaFoldDB" id="A0A0D6PGM1"/>
<evidence type="ECO:0000256" key="1">
    <source>
        <dbReference type="SAM" id="MobiDB-lite"/>
    </source>
</evidence>
<accession>A0A0D6PGM1</accession>
<organism evidence="2 3">
    <name type="scientific">Acidocella aminolytica 101 = DSM 11237</name>
    <dbReference type="NCBI Taxonomy" id="1120923"/>
    <lineage>
        <taxon>Bacteria</taxon>
        <taxon>Pseudomonadati</taxon>
        <taxon>Pseudomonadota</taxon>
        <taxon>Alphaproteobacteria</taxon>
        <taxon>Acetobacterales</taxon>
        <taxon>Acidocellaceae</taxon>
        <taxon>Acidocella</taxon>
    </lineage>
</organism>
<gene>
    <name evidence="2" type="ORF">Aam_045_022</name>
</gene>
<feature type="region of interest" description="Disordered" evidence="1">
    <location>
        <begin position="49"/>
        <end position="69"/>
    </location>
</feature>
<sequence>MKQWKEVRAFQNIFNIRYQQTFNGVRRGQLHPNGGRRFTNLVTDLPQRDAVPTNEGIDDGSGIVREMVE</sequence>
<reference evidence="2 3" key="1">
    <citation type="submission" date="2012-11" db="EMBL/GenBank/DDBJ databases">
        <title>Whole genome sequence of Acidocella aminolytica 101 = DSM 11237.</title>
        <authorList>
            <person name="Azuma Y."/>
            <person name="Higashiura N."/>
            <person name="Hirakawa H."/>
            <person name="Matsushita K."/>
        </authorList>
    </citation>
    <scope>NUCLEOTIDE SEQUENCE [LARGE SCALE GENOMIC DNA]</scope>
    <source>
        <strain evidence="3">101 / DSM 11237</strain>
    </source>
</reference>
<keyword evidence="3" id="KW-1185">Reference proteome</keyword>
<dbReference type="Proteomes" id="UP000032668">
    <property type="component" value="Unassembled WGS sequence"/>
</dbReference>
<proteinExistence type="predicted"/>
<evidence type="ECO:0000313" key="3">
    <source>
        <dbReference type="Proteomes" id="UP000032668"/>
    </source>
</evidence>
<evidence type="ECO:0000313" key="2">
    <source>
        <dbReference type="EMBL" id="GAN80348.1"/>
    </source>
</evidence>